<evidence type="ECO:0000313" key="16">
    <source>
        <dbReference type="Proteomes" id="UP000028945"/>
    </source>
</evidence>
<evidence type="ECO:0000256" key="10">
    <source>
        <dbReference type="ARBA" id="ARBA00049360"/>
    </source>
</evidence>
<evidence type="ECO:0000256" key="9">
    <source>
        <dbReference type="ARBA" id="ARBA00023204"/>
    </source>
</evidence>
<gene>
    <name evidence="12" type="primary">uup</name>
    <name evidence="15" type="ORF">IX83_06610</name>
</gene>
<dbReference type="InterPro" id="IPR043686">
    <property type="entry name" value="Uup"/>
</dbReference>
<feature type="domain" description="ABC transporter" evidence="14">
    <location>
        <begin position="285"/>
        <end position="502"/>
    </location>
</feature>
<evidence type="ECO:0000256" key="7">
    <source>
        <dbReference type="ARBA" id="ARBA00022840"/>
    </source>
</evidence>
<dbReference type="eggNOG" id="COG0488">
    <property type="taxonomic scope" value="Bacteria"/>
</dbReference>
<dbReference type="GO" id="GO:0006281">
    <property type="term" value="P:DNA repair"/>
    <property type="evidence" value="ECO:0007669"/>
    <property type="project" value="UniProtKB-KW"/>
</dbReference>
<dbReference type="HOGENOM" id="CLU_000604_36_0_4"/>
<evidence type="ECO:0000256" key="12">
    <source>
        <dbReference type="HAMAP-Rule" id="MF_00848"/>
    </source>
</evidence>
<dbReference type="EC" id="3.6.1.-" evidence="12"/>
<evidence type="ECO:0000259" key="14">
    <source>
        <dbReference type="PROSITE" id="PS50893"/>
    </source>
</evidence>
<dbReference type="AlphaFoldDB" id="A0A077DHI9"/>
<dbReference type="GO" id="GO:0003677">
    <property type="term" value="F:DNA binding"/>
    <property type="evidence" value="ECO:0007669"/>
    <property type="project" value="UniProtKB-UniRule"/>
</dbReference>
<keyword evidence="4 12" id="KW-0547">Nucleotide-binding</keyword>
<dbReference type="InterPro" id="IPR032781">
    <property type="entry name" value="ABC_tran_Xtn"/>
</dbReference>
<dbReference type="FunFam" id="3.40.50.300:FF:000309">
    <property type="entry name" value="ABC transporter ATP-binding protein"/>
    <property type="match status" value="1"/>
</dbReference>
<keyword evidence="1" id="KW-1003">Cell membrane</keyword>
<comment type="similarity">
    <text evidence="11 12">Belongs to the ABC transporter superfamily. ABCF family. Uup subfamily.</text>
</comment>
<dbReference type="InterPro" id="IPR051309">
    <property type="entry name" value="ABCF_ATPase"/>
</dbReference>
<keyword evidence="16" id="KW-1185">Reference proteome</keyword>
<feature type="binding site" evidence="12">
    <location>
        <begin position="317"/>
        <end position="324"/>
    </location>
    <ligand>
        <name>ATP</name>
        <dbReference type="ChEBI" id="CHEBI:30616"/>
        <label>2</label>
    </ligand>
</feature>
<dbReference type="STRING" id="1072685.IX83_06610"/>
<evidence type="ECO:0000256" key="8">
    <source>
        <dbReference type="ARBA" id="ARBA00023125"/>
    </source>
</evidence>
<keyword evidence="5 12" id="KW-0227">DNA damage</keyword>
<sequence length="600" mass="67961">MSTLITLNNVSLAFGHHPLLDHANLSISSMERIGLIGRNGAGKSSLLKILDKRIQVDDGEVIFSAGLHTLTVEQEPVLPENQTIYEVLSEGMQEQEDWSKGARAKTLIDQLRLDENALISGLSGGTKKRIALAKAFINQPELLLLDEPTNHLDLEGILWLEQMIQTFSGAVMVITHDRRFLDAITDRIIELDRGTLHSFPGNYTQWQERKMAWLEAEAQQNAKFDKFLAQEEVWIRKGIEARRTRNEGRVRRLEALRLERSQRRERIGNVSFMIDSGERSGKLVAELQHIFKSYGSKTIIQDYSTTIMRGDRIGIIGPNGVGKTTLIHIILGKIPPDQGKIRLGTNLNIAYFDQMRDQLDEHATLCEVINPGSEWVEIGNERKHIMSYLGDFLFSPARANSPVSSLSGGERARLLMARLFARPANVLVMDEPTNDLDIETLELLETLIQEYQGTVIIVSHDRTFLENVVTQSIVYQGQGVWKDFVGVDWDNVMAHLSEPTSSPTPAKPQTSTTHDRISRPKTKKLGQYEEKELAQIPEKITELENQQMALSEELSNPELYETPEGMETVTRIQHQIAEIEHNILKLMQRWEVLEARQQAD</sequence>
<evidence type="ECO:0000256" key="5">
    <source>
        <dbReference type="ARBA" id="ARBA00022763"/>
    </source>
</evidence>
<dbReference type="GO" id="GO:0043022">
    <property type="term" value="F:ribosome binding"/>
    <property type="evidence" value="ECO:0007669"/>
    <property type="project" value="UniProtKB-UniRule"/>
</dbReference>
<dbReference type="GO" id="GO:0005737">
    <property type="term" value="C:cytoplasm"/>
    <property type="evidence" value="ECO:0007669"/>
    <property type="project" value="UniProtKB-SubCell"/>
</dbReference>
<dbReference type="GO" id="GO:0005524">
    <property type="term" value="F:ATP binding"/>
    <property type="evidence" value="ECO:0007669"/>
    <property type="project" value="UniProtKB-UniRule"/>
</dbReference>
<dbReference type="SUPFAM" id="SSF52540">
    <property type="entry name" value="P-loop containing nucleoside triphosphate hydrolases"/>
    <property type="match status" value="2"/>
</dbReference>
<dbReference type="InterPro" id="IPR003593">
    <property type="entry name" value="AAA+_ATPase"/>
</dbReference>
<dbReference type="GO" id="GO:0016887">
    <property type="term" value="F:ATP hydrolysis activity"/>
    <property type="evidence" value="ECO:0007669"/>
    <property type="project" value="UniProtKB-UniRule"/>
</dbReference>
<dbReference type="HAMAP" id="MF_00848">
    <property type="entry name" value="Uup"/>
    <property type="match status" value="1"/>
</dbReference>
<keyword evidence="6 12" id="KW-0378">Hydrolase</keyword>
<organism evidence="15 16">
    <name type="scientific">Basilea psittacipulmonis DSM 24701</name>
    <dbReference type="NCBI Taxonomy" id="1072685"/>
    <lineage>
        <taxon>Bacteria</taxon>
        <taxon>Pseudomonadati</taxon>
        <taxon>Pseudomonadota</taxon>
        <taxon>Betaproteobacteria</taxon>
        <taxon>Burkholderiales</taxon>
        <taxon>Alcaligenaceae</taxon>
        <taxon>Basilea</taxon>
    </lineage>
</organism>
<dbReference type="FunFam" id="3.40.50.300:FF:000011">
    <property type="entry name" value="Putative ABC transporter ATP-binding component"/>
    <property type="match status" value="1"/>
</dbReference>
<dbReference type="Proteomes" id="UP000028945">
    <property type="component" value="Chromosome"/>
</dbReference>
<keyword evidence="1" id="KW-0472">Membrane</keyword>
<comment type="subcellular location">
    <subcellularLocation>
        <location evidence="12">Cytoplasm</location>
    </subcellularLocation>
    <text evidence="12">Associates with ribosomes.</text>
</comment>
<evidence type="ECO:0000256" key="2">
    <source>
        <dbReference type="ARBA" id="ARBA00022490"/>
    </source>
</evidence>
<dbReference type="Pfam" id="PF00005">
    <property type="entry name" value="ABC_tran"/>
    <property type="match status" value="2"/>
</dbReference>
<dbReference type="PANTHER" id="PTHR42855">
    <property type="entry name" value="ABC TRANSPORTER ATP-BINDING SUBUNIT"/>
    <property type="match status" value="1"/>
</dbReference>
<comment type="function">
    <text evidence="12">Probably plays a role in ribosome assembly or function. May be involved in resolution of branched DNA intermediates that result from template switching in postreplication gaps. Binds DNA and has ATPase activity.</text>
</comment>
<dbReference type="InterPro" id="IPR037118">
    <property type="entry name" value="Val-tRNA_synth_C_sf"/>
</dbReference>
<comment type="catalytic activity">
    <reaction evidence="10 12">
        <text>ATP + H2O = ADP + phosphate + H(+)</text>
        <dbReference type="Rhea" id="RHEA:13065"/>
        <dbReference type="ChEBI" id="CHEBI:15377"/>
        <dbReference type="ChEBI" id="CHEBI:15378"/>
        <dbReference type="ChEBI" id="CHEBI:30616"/>
        <dbReference type="ChEBI" id="CHEBI:43474"/>
        <dbReference type="ChEBI" id="CHEBI:456216"/>
    </reaction>
</comment>
<keyword evidence="2 12" id="KW-0963">Cytoplasm</keyword>
<keyword evidence="9 12" id="KW-0234">DNA repair</keyword>
<feature type="binding site" evidence="12">
    <location>
        <begin position="37"/>
        <end position="44"/>
    </location>
    <ligand>
        <name>ATP</name>
        <dbReference type="ChEBI" id="CHEBI:30616"/>
        <label>1</label>
    </ligand>
</feature>
<dbReference type="KEGG" id="bpsi:IX83_06610"/>
<evidence type="ECO:0000256" key="1">
    <source>
        <dbReference type="ARBA" id="ARBA00022475"/>
    </source>
</evidence>
<dbReference type="RefSeq" id="WP_038500464.1">
    <property type="nucleotide sequence ID" value="NZ_AFWK01000021.1"/>
</dbReference>
<dbReference type="Gene3D" id="1.10.287.380">
    <property type="entry name" value="Valyl-tRNA synthetase, C-terminal domain"/>
    <property type="match status" value="1"/>
</dbReference>
<evidence type="ECO:0000256" key="11">
    <source>
        <dbReference type="ARBA" id="ARBA00061478"/>
    </source>
</evidence>
<dbReference type="EMBL" id="CP009238">
    <property type="protein sequence ID" value="AIL33027.1"/>
    <property type="molecule type" value="Genomic_DNA"/>
</dbReference>
<feature type="domain" description="ABC transporter" evidence="14">
    <location>
        <begin position="5"/>
        <end position="218"/>
    </location>
</feature>
<dbReference type="InterPro" id="IPR027417">
    <property type="entry name" value="P-loop_NTPase"/>
</dbReference>
<dbReference type="Pfam" id="PF16326">
    <property type="entry name" value="ABC_tran_CTD"/>
    <property type="match status" value="1"/>
</dbReference>
<dbReference type="SMART" id="SM00382">
    <property type="entry name" value="AAA"/>
    <property type="match status" value="2"/>
</dbReference>
<dbReference type="InterPro" id="IPR003439">
    <property type="entry name" value="ABC_transporter-like_ATP-bd"/>
</dbReference>
<evidence type="ECO:0000256" key="6">
    <source>
        <dbReference type="ARBA" id="ARBA00022801"/>
    </source>
</evidence>
<dbReference type="PROSITE" id="PS00211">
    <property type="entry name" value="ABC_TRANSPORTER_1"/>
    <property type="match status" value="1"/>
</dbReference>
<accession>A0A077DHI9</accession>
<feature type="compositionally biased region" description="Polar residues" evidence="13">
    <location>
        <begin position="498"/>
        <end position="512"/>
    </location>
</feature>
<keyword evidence="8 12" id="KW-0238">DNA-binding</keyword>
<evidence type="ECO:0000256" key="4">
    <source>
        <dbReference type="ARBA" id="ARBA00022741"/>
    </source>
</evidence>
<dbReference type="InterPro" id="IPR032524">
    <property type="entry name" value="ABC_tran_C"/>
</dbReference>
<evidence type="ECO:0000256" key="3">
    <source>
        <dbReference type="ARBA" id="ARBA00022737"/>
    </source>
</evidence>
<keyword evidence="3 12" id="KW-0677">Repeat</keyword>
<dbReference type="InterPro" id="IPR017871">
    <property type="entry name" value="ABC_transporter-like_CS"/>
</dbReference>
<dbReference type="PANTHER" id="PTHR42855:SF1">
    <property type="entry name" value="ABC TRANSPORTER DOMAIN-CONTAINING PROTEIN"/>
    <property type="match status" value="1"/>
</dbReference>
<evidence type="ECO:0000256" key="13">
    <source>
        <dbReference type="SAM" id="MobiDB-lite"/>
    </source>
</evidence>
<feature type="region of interest" description="Disordered" evidence="13">
    <location>
        <begin position="496"/>
        <end position="529"/>
    </location>
</feature>
<name>A0A077DHI9_9BURK</name>
<dbReference type="Gene3D" id="3.40.50.300">
    <property type="entry name" value="P-loop containing nucleotide triphosphate hydrolases"/>
    <property type="match status" value="2"/>
</dbReference>
<dbReference type="Pfam" id="PF12848">
    <property type="entry name" value="ABC_tran_Xtn"/>
    <property type="match status" value="1"/>
</dbReference>
<dbReference type="OrthoDB" id="9762051at2"/>
<reference evidence="15 16" key="1">
    <citation type="journal article" date="2014" name="BMC Genomics">
        <title>A genomic perspective on a new bacterial genus and species from the Alcaligenaceae family, Basilea psittacipulmonis.</title>
        <authorList>
            <person name="Whiteson K.L."/>
            <person name="Hernandez D."/>
            <person name="Lazarevic V."/>
            <person name="Gaia N."/>
            <person name="Farinelli L."/>
            <person name="Francois P."/>
            <person name="Pilo P."/>
            <person name="Frey J."/>
            <person name="Schrenzel J."/>
        </authorList>
    </citation>
    <scope>NUCLEOTIDE SEQUENCE [LARGE SCALE GENOMIC DNA]</scope>
    <source>
        <strain evidence="15 16">DSM 24701</strain>
    </source>
</reference>
<dbReference type="CDD" id="cd03221">
    <property type="entry name" value="ABCF_EF-3"/>
    <property type="match status" value="2"/>
</dbReference>
<proteinExistence type="inferred from homology"/>
<protein>
    <recommendedName>
        <fullName evidence="12">ATP-binding protein Uup</fullName>
        <ecNumber evidence="12">3.6.1.-</ecNumber>
    </recommendedName>
</protein>
<keyword evidence="7 12" id="KW-0067">ATP-binding</keyword>
<evidence type="ECO:0000313" key="15">
    <source>
        <dbReference type="EMBL" id="AIL33027.1"/>
    </source>
</evidence>
<dbReference type="PROSITE" id="PS50893">
    <property type="entry name" value="ABC_TRANSPORTER_2"/>
    <property type="match status" value="2"/>
</dbReference>